<evidence type="ECO:0000313" key="1">
    <source>
        <dbReference type="EMBL" id="CAL4061426.1"/>
    </source>
</evidence>
<dbReference type="PANTHER" id="PTHR33936:SF24">
    <property type="entry name" value="C2H2-TYPE DOMAIN-CONTAINING PROTEIN"/>
    <property type="match status" value="1"/>
</dbReference>
<dbReference type="InterPro" id="IPR052797">
    <property type="entry name" value="RegFact_GeneExpr_CellDeath"/>
</dbReference>
<evidence type="ECO:0000313" key="2">
    <source>
        <dbReference type="Proteomes" id="UP001497623"/>
    </source>
</evidence>
<protein>
    <recommendedName>
        <fullName evidence="3">FAR1 domain-containing protein</fullName>
    </recommendedName>
</protein>
<reference evidence="1 2" key="1">
    <citation type="submission" date="2024-05" db="EMBL/GenBank/DDBJ databases">
        <authorList>
            <person name="Wallberg A."/>
        </authorList>
    </citation>
    <scope>NUCLEOTIDE SEQUENCE [LARGE SCALE GENOMIC DNA]</scope>
</reference>
<sequence>EFDIWKDATEIRVGVSYIANAGWRKKGNAKQKIFYCRRSGSHKARGTGKRRTKRQGSCKIGSYCSSTIELYLKDDCIEVKFFEDHSGHTLDLEDFKHTRLPMSTKNLVADRLSQKVPKNDILEEVRIFSGLSRSTYITNKDISNVGKYLIINKEIEPPIIKSSGDNYNIEANLPNQLKKDNIETTINEIQT</sequence>
<comment type="caution">
    <text evidence="1">The sequence shown here is derived from an EMBL/GenBank/DDBJ whole genome shotgun (WGS) entry which is preliminary data.</text>
</comment>
<dbReference type="AlphaFoldDB" id="A0AAV2PMV4"/>
<dbReference type="PANTHER" id="PTHR33936">
    <property type="entry name" value="PROTEIN CBG17840"/>
    <property type="match status" value="1"/>
</dbReference>
<accession>A0AAV2PMV4</accession>
<gene>
    <name evidence="1" type="ORF">MNOR_LOCUS2152</name>
</gene>
<organism evidence="1 2">
    <name type="scientific">Meganyctiphanes norvegica</name>
    <name type="common">Northern krill</name>
    <name type="synonym">Thysanopoda norvegica</name>
    <dbReference type="NCBI Taxonomy" id="48144"/>
    <lineage>
        <taxon>Eukaryota</taxon>
        <taxon>Metazoa</taxon>
        <taxon>Ecdysozoa</taxon>
        <taxon>Arthropoda</taxon>
        <taxon>Crustacea</taxon>
        <taxon>Multicrustacea</taxon>
        <taxon>Malacostraca</taxon>
        <taxon>Eumalacostraca</taxon>
        <taxon>Eucarida</taxon>
        <taxon>Euphausiacea</taxon>
        <taxon>Euphausiidae</taxon>
        <taxon>Meganyctiphanes</taxon>
    </lineage>
</organism>
<name>A0AAV2PMV4_MEGNR</name>
<keyword evidence="2" id="KW-1185">Reference proteome</keyword>
<evidence type="ECO:0008006" key="3">
    <source>
        <dbReference type="Google" id="ProtNLM"/>
    </source>
</evidence>
<proteinExistence type="predicted"/>
<feature type="non-terminal residue" evidence="1">
    <location>
        <position position="1"/>
    </location>
</feature>
<dbReference type="Proteomes" id="UP001497623">
    <property type="component" value="Unassembled WGS sequence"/>
</dbReference>
<feature type="non-terminal residue" evidence="1">
    <location>
        <position position="191"/>
    </location>
</feature>
<dbReference type="EMBL" id="CAXKWB010000626">
    <property type="protein sequence ID" value="CAL4061426.1"/>
    <property type="molecule type" value="Genomic_DNA"/>
</dbReference>